<dbReference type="PANTHER" id="PTHR43272:SF33">
    <property type="entry name" value="AMP-BINDING DOMAIN-CONTAINING PROTEIN-RELATED"/>
    <property type="match status" value="1"/>
</dbReference>
<dbReference type="InterPro" id="IPR000873">
    <property type="entry name" value="AMP-dep_synth/lig_dom"/>
</dbReference>
<dbReference type="Pfam" id="PF00501">
    <property type="entry name" value="AMP-binding"/>
    <property type="match status" value="2"/>
</dbReference>
<dbReference type="Gene3D" id="3.40.50.12780">
    <property type="entry name" value="N-terminal domain of ligase-like"/>
    <property type="match status" value="2"/>
</dbReference>
<dbReference type="GO" id="GO:0004467">
    <property type="term" value="F:long-chain fatty acid-CoA ligase activity"/>
    <property type="evidence" value="ECO:0007669"/>
    <property type="project" value="TreeGrafter"/>
</dbReference>
<dbReference type="InterPro" id="IPR020845">
    <property type="entry name" value="AMP-binding_CS"/>
</dbReference>
<dbReference type="PANTHER" id="PTHR43272">
    <property type="entry name" value="LONG-CHAIN-FATTY-ACID--COA LIGASE"/>
    <property type="match status" value="1"/>
</dbReference>
<evidence type="ECO:0000313" key="5">
    <source>
        <dbReference type="Proteomes" id="UP000018320"/>
    </source>
</evidence>
<dbReference type="VEuPathDB" id="GiardiaDB:DHA2_113892"/>
<dbReference type="SUPFAM" id="SSF56801">
    <property type="entry name" value="Acetyl-CoA synthetase-like"/>
    <property type="match status" value="1"/>
</dbReference>
<feature type="domain" description="AMP-dependent synthetase/ligase" evidence="3">
    <location>
        <begin position="309"/>
        <end position="585"/>
    </location>
</feature>
<feature type="domain" description="AMP-dependent synthetase/ligase" evidence="3">
    <location>
        <begin position="76"/>
        <end position="192"/>
    </location>
</feature>
<protein>
    <submittedName>
        <fullName evidence="4">Long-chain-fatty-acid--CoA ligase</fullName>
    </submittedName>
</protein>
<accession>V6TMB6</accession>
<organism evidence="4 5">
    <name type="scientific">Giardia intestinalis</name>
    <name type="common">Giardia lamblia</name>
    <dbReference type="NCBI Taxonomy" id="5741"/>
    <lineage>
        <taxon>Eukaryota</taxon>
        <taxon>Metamonada</taxon>
        <taxon>Diplomonadida</taxon>
        <taxon>Hexamitidae</taxon>
        <taxon>Giardiinae</taxon>
        <taxon>Giardia</taxon>
    </lineage>
</organism>
<keyword evidence="1" id="KW-0547">Nucleotide-binding</keyword>
<dbReference type="Proteomes" id="UP000018320">
    <property type="component" value="Unassembled WGS sequence"/>
</dbReference>
<reference evidence="4 5" key="2">
    <citation type="journal article" date="2013" name="Genome Biol. Evol.">
        <title>Genome sequencing of Giardia lamblia genotypes A2 and B isolates (DH and GS) and comparative analysis with the genomes of genotypes A1 and E (WB and Pig).</title>
        <authorList>
            <person name="Adam R.D."/>
            <person name="Dahlstrom E.W."/>
            <person name="Martens C.A."/>
            <person name="Bruno D.P."/>
            <person name="Barbian K.D."/>
            <person name="Ricklefs S.M."/>
            <person name="Hernandez M.M."/>
            <person name="Narla N.P."/>
            <person name="Patel R.B."/>
            <person name="Porcella S.F."/>
            <person name="Nash T.E."/>
        </authorList>
    </citation>
    <scope>NUCLEOTIDE SEQUENCE [LARGE SCALE GENOMIC DNA]</scope>
    <source>
        <strain evidence="4 5">DH</strain>
    </source>
</reference>
<dbReference type="InterPro" id="IPR042099">
    <property type="entry name" value="ANL_N_sf"/>
</dbReference>
<dbReference type="VEuPathDB" id="GiardiaDB:GL50803_00113892"/>
<keyword evidence="2" id="KW-0067">ATP-binding</keyword>
<dbReference type="EMBL" id="AHGT01000001">
    <property type="protein sequence ID" value="ESU39774.1"/>
    <property type="molecule type" value="Genomic_DNA"/>
</dbReference>
<evidence type="ECO:0000256" key="1">
    <source>
        <dbReference type="ARBA" id="ARBA00022741"/>
    </source>
</evidence>
<reference evidence="5" key="1">
    <citation type="submission" date="2012-02" db="EMBL/GenBank/DDBJ databases">
        <title>Genome sequencing of Giardia lamblia Genotypes A2 and B isolates (DH and GS) and comparative analysis with the genomes of Genotypes A1 and E (WB and Pig).</title>
        <authorList>
            <person name="Adam R."/>
            <person name="Dahlstrom E."/>
            <person name="Martens C."/>
            <person name="Bruno D."/>
            <person name="Barbian K."/>
            <person name="Porcella S.F."/>
            <person name="Nash T."/>
        </authorList>
    </citation>
    <scope>NUCLEOTIDE SEQUENCE</scope>
    <source>
        <strain evidence="5">DH</strain>
    </source>
</reference>
<dbReference type="PROSITE" id="PS00455">
    <property type="entry name" value="AMP_BINDING"/>
    <property type="match status" value="1"/>
</dbReference>
<keyword evidence="4" id="KW-0436">Ligase</keyword>
<dbReference type="AlphaFoldDB" id="V6TMB6"/>
<evidence type="ECO:0000259" key="3">
    <source>
        <dbReference type="Pfam" id="PF00501"/>
    </source>
</evidence>
<name>V6TMB6_GIAIN</name>
<proteinExistence type="predicted"/>
<dbReference type="GO" id="GO:0005783">
    <property type="term" value="C:endoplasmic reticulum"/>
    <property type="evidence" value="ECO:0007669"/>
    <property type="project" value="TreeGrafter"/>
</dbReference>
<dbReference type="GO" id="GO:0016020">
    <property type="term" value="C:membrane"/>
    <property type="evidence" value="ECO:0007669"/>
    <property type="project" value="TreeGrafter"/>
</dbReference>
<sequence>MPYAKKIYHMSEPRKPELINGEYHIYECPITTKSHMPVQEDAETDTTKTILQNVRATMKRYPNEPYLGYRAGLATCVKEVTDKYTYMTYGEADSYVTELAKVLAKLGIGKGDRVGIFARNSPLWLLFDFACTAVGAVVVPIYDTLGAAKTSYCINHAEVRLLVTQTELLPLVLGIWPSCPSLQRVVLLDMTISSLEDIKLGSQLRKAVQFYAEVEKLTDAELGINSNSFYKAKKTFHFLLDSHSSTGDAASNLSDNTDLRMKTANVSEENTAVAAVLEKLLQCLDLQSCTDDTLKSATTDKLLFLSCELSSVQALDYTGDCPLSMDDLHTILYTSGTSGNPKGVVHTQKTILGGYCMGRAFFPYRLSHITGRITTILSYLPLGHIYEREIEHYCSIRGCKIAYYAGNTKNLTTDIKLAKPTILLAVPRVLQKIYNAVMVKVEASLVKKAVFCLACKVKEYTEGSWIKTGTLPWLDNVVFKDIKAALGGHLELIVSGSSALPQEVWRFMRLCTGARITCGYGLTETCLVGLRVLPHDPIEYSPAGKLVSFMQAKLIDKSDTCELSLKTHRVGELLLKGPGIAKEYYKMPESPLRDADGYFHTGDLMRLNDDGSLTFVRRINMVVKSLMGEFIDICAVEDAMEKSPLFASVFVHAQSDKSFPICVAVLDKTALAHRLKCSTDDVERPEHTDTIKSLLANEANIFVKRAGLKGYCVPKCFRWLFDIDWSTDQELMTPSMKKQHRFFAKRYATEIASMWEELQSFDRQNSK</sequence>
<dbReference type="GO" id="GO:0005524">
    <property type="term" value="F:ATP binding"/>
    <property type="evidence" value="ECO:0007669"/>
    <property type="project" value="UniProtKB-KW"/>
</dbReference>
<comment type="caution">
    <text evidence="4">The sequence shown here is derived from an EMBL/GenBank/DDBJ whole genome shotgun (WGS) entry which is preliminary data.</text>
</comment>
<dbReference type="VEuPathDB" id="GiardiaDB:QR46_1096"/>
<evidence type="ECO:0000313" key="4">
    <source>
        <dbReference type="EMBL" id="ESU39774.1"/>
    </source>
</evidence>
<gene>
    <name evidence="4" type="ORF">DHA2_113892</name>
</gene>
<dbReference type="VEuPathDB" id="GiardiaDB:GL50581_2104"/>
<evidence type="ECO:0000256" key="2">
    <source>
        <dbReference type="ARBA" id="ARBA00022840"/>
    </source>
</evidence>